<name>A0A9X3S6P6_9ACTN</name>
<dbReference type="PROSITE" id="PS00070">
    <property type="entry name" value="ALDEHYDE_DEHYDR_CYS"/>
    <property type="match status" value="1"/>
</dbReference>
<organism evidence="7 8">
    <name type="scientific">Solirubrobacter ginsenosidimutans</name>
    <dbReference type="NCBI Taxonomy" id="490573"/>
    <lineage>
        <taxon>Bacteria</taxon>
        <taxon>Bacillati</taxon>
        <taxon>Actinomycetota</taxon>
        <taxon>Thermoleophilia</taxon>
        <taxon>Solirubrobacterales</taxon>
        <taxon>Solirubrobacteraceae</taxon>
        <taxon>Solirubrobacter</taxon>
    </lineage>
</organism>
<dbReference type="InterPro" id="IPR016162">
    <property type="entry name" value="Ald_DH_N"/>
</dbReference>
<dbReference type="RefSeq" id="WP_270044574.1">
    <property type="nucleotide sequence ID" value="NZ_JAPDOD010000045.1"/>
</dbReference>
<evidence type="ECO:0000256" key="2">
    <source>
        <dbReference type="ARBA" id="ARBA00023002"/>
    </source>
</evidence>
<keyword evidence="3" id="KW-0520">NAD</keyword>
<comment type="similarity">
    <text evidence="1 5">Belongs to the aldehyde dehydrogenase family.</text>
</comment>
<keyword evidence="2 5" id="KW-0560">Oxidoreductase</keyword>
<dbReference type="Proteomes" id="UP001149140">
    <property type="component" value="Unassembled WGS sequence"/>
</dbReference>
<dbReference type="NCBIfam" id="TIGR02299">
    <property type="entry name" value="HpaE"/>
    <property type="match status" value="1"/>
</dbReference>
<gene>
    <name evidence="7" type="primary">hpaE</name>
    <name evidence="7" type="ORF">OM076_33920</name>
</gene>
<dbReference type="InterPro" id="IPR015590">
    <property type="entry name" value="Aldehyde_DH_dom"/>
</dbReference>
<dbReference type="InterPro" id="IPR016163">
    <property type="entry name" value="Ald_DH_C"/>
</dbReference>
<evidence type="ECO:0000256" key="3">
    <source>
        <dbReference type="ARBA" id="ARBA00023027"/>
    </source>
</evidence>
<dbReference type="PROSITE" id="PS00687">
    <property type="entry name" value="ALDEHYDE_DEHYDR_GLU"/>
    <property type="match status" value="1"/>
</dbReference>
<dbReference type="FunFam" id="3.40.309.10:FF:000012">
    <property type="entry name" value="Betaine aldehyde dehydrogenase"/>
    <property type="match status" value="1"/>
</dbReference>
<dbReference type="EMBL" id="JAPDOD010000045">
    <property type="protein sequence ID" value="MDA0165316.1"/>
    <property type="molecule type" value="Genomic_DNA"/>
</dbReference>
<dbReference type="InterPro" id="IPR016160">
    <property type="entry name" value="Ald_DH_CS_CYS"/>
</dbReference>
<evidence type="ECO:0000313" key="8">
    <source>
        <dbReference type="Proteomes" id="UP001149140"/>
    </source>
</evidence>
<accession>A0A9X3S6P6</accession>
<dbReference type="GO" id="GO:1901023">
    <property type="term" value="P:4-hydroxyphenylacetate catabolic process"/>
    <property type="evidence" value="ECO:0007669"/>
    <property type="project" value="InterPro"/>
</dbReference>
<dbReference type="PANTHER" id="PTHR43720:SF2">
    <property type="entry name" value="2-AMINOMUCONIC SEMIALDEHYDE DEHYDROGENASE"/>
    <property type="match status" value="1"/>
</dbReference>
<feature type="active site" evidence="4">
    <location>
        <position position="267"/>
    </location>
</feature>
<dbReference type="InterPro" id="IPR029510">
    <property type="entry name" value="Ald_DH_CS_GLU"/>
</dbReference>
<dbReference type="InterPro" id="IPR011985">
    <property type="entry name" value="DH_HpaE"/>
</dbReference>
<dbReference type="Pfam" id="PF00171">
    <property type="entry name" value="Aldedh"/>
    <property type="match status" value="1"/>
</dbReference>
<feature type="domain" description="Aldehyde dehydrogenase" evidence="6">
    <location>
        <begin position="35"/>
        <end position="491"/>
    </location>
</feature>
<dbReference type="InterPro" id="IPR016161">
    <property type="entry name" value="Ald_DH/histidinol_DH"/>
</dbReference>
<dbReference type="GO" id="GO:0018480">
    <property type="term" value="F:5-carboxymethyl-2-hydroxymuconic-semialdehyde dehydrogenase activity"/>
    <property type="evidence" value="ECO:0007669"/>
    <property type="project" value="InterPro"/>
</dbReference>
<protein>
    <submittedName>
        <fullName evidence="7">5-carboxymethyl-2-hydroxymuconate semialdehyde dehydrogenase</fullName>
    </submittedName>
</protein>
<evidence type="ECO:0000256" key="4">
    <source>
        <dbReference type="PROSITE-ProRule" id="PRU10007"/>
    </source>
</evidence>
<proteinExistence type="inferred from homology"/>
<comment type="caution">
    <text evidence="7">The sequence shown here is derived from an EMBL/GenBank/DDBJ whole genome shotgun (WGS) entry which is preliminary data.</text>
</comment>
<evidence type="ECO:0000256" key="5">
    <source>
        <dbReference type="RuleBase" id="RU003345"/>
    </source>
</evidence>
<dbReference type="AlphaFoldDB" id="A0A9X3S6P6"/>
<evidence type="ECO:0000259" key="6">
    <source>
        <dbReference type="Pfam" id="PF00171"/>
    </source>
</evidence>
<dbReference type="FunFam" id="3.40.605.10:FF:000007">
    <property type="entry name" value="NAD/NADP-dependent betaine aldehyde dehydrogenase"/>
    <property type="match status" value="1"/>
</dbReference>
<dbReference type="CDD" id="cd07093">
    <property type="entry name" value="ALDH_F8_HMSADH"/>
    <property type="match status" value="1"/>
</dbReference>
<evidence type="ECO:0000313" key="7">
    <source>
        <dbReference type="EMBL" id="MDA0165316.1"/>
    </source>
</evidence>
<dbReference type="PANTHER" id="PTHR43720">
    <property type="entry name" value="2-AMINOMUCONIC SEMIALDEHYDE DEHYDROGENASE"/>
    <property type="match status" value="1"/>
</dbReference>
<evidence type="ECO:0000256" key="1">
    <source>
        <dbReference type="ARBA" id="ARBA00009986"/>
    </source>
</evidence>
<dbReference type="Gene3D" id="3.40.309.10">
    <property type="entry name" value="Aldehyde Dehydrogenase, Chain A, domain 2"/>
    <property type="match status" value="1"/>
</dbReference>
<sequence length="513" mass="55284">MEIGQSNAVEQQAVERRLVPTQRHLIDGRFTDSLDGTTFCTLDPTTNRPLAEVADGKSADVDAAVNAARRAFDEGIWPRLSVAERAKTLRRIANLLRIHADELIELEVRDIGMPIAQMHGLAARAAENFDYYAGVITELHGRSFQVGDQFLNYTVHKPVGVAGLIMPWNAPLMLSTWRIAPALAAGNTIVLKPAEWSPLTATRLAELLGQAGLPDGVFNLVHGSGEGAGAPLSRHPGVNLICFTGETATGSTIIAAGAPTLKRSSVELGGKSPVVVFADADPGLAVDAAVAQIFTMNGQRCTAGSRLLVERPLYDRVVGAIAERARNIRVGDPFDKRTELGPLIHPEHYERVLGYIASAREEGATILAGGDRPEHLPDGNYLKATVIGDVTETMRVFSEEIFGPVLVATPFDGEDEAIRLANATQYGLAAYVWTNDIRRAHRVAHAIDTGMCWINSQNVRDLRTPFGGVKASGIGREGGDYAFEFYCDVEIVHVALGMHPIPRLGLAGPDQEE</sequence>
<dbReference type="Gene3D" id="3.40.605.10">
    <property type="entry name" value="Aldehyde Dehydrogenase, Chain A, domain 1"/>
    <property type="match status" value="1"/>
</dbReference>
<keyword evidence="8" id="KW-1185">Reference proteome</keyword>
<reference evidence="7" key="1">
    <citation type="submission" date="2022-10" db="EMBL/GenBank/DDBJ databases">
        <title>The WGS of Solirubrobacter ginsenosidimutans DSM 21036.</title>
        <authorList>
            <person name="Jiang Z."/>
        </authorList>
    </citation>
    <scope>NUCLEOTIDE SEQUENCE</scope>
    <source>
        <strain evidence="7">DSM 21036</strain>
    </source>
</reference>
<dbReference type="SUPFAM" id="SSF53720">
    <property type="entry name" value="ALDH-like"/>
    <property type="match status" value="1"/>
</dbReference>